<protein>
    <submittedName>
        <fullName evidence="1">Uncharacterized protein</fullName>
    </submittedName>
</protein>
<evidence type="ECO:0000313" key="2">
    <source>
        <dbReference type="Proteomes" id="UP000824533"/>
    </source>
</evidence>
<gene>
    <name evidence="1" type="ORF">K1T71_003916</name>
</gene>
<name>A0ACC1D9H5_9NEOP</name>
<accession>A0ACC1D9H5</accession>
<dbReference type="EMBL" id="CM034392">
    <property type="protein sequence ID" value="KAJ0180512.1"/>
    <property type="molecule type" value="Genomic_DNA"/>
</dbReference>
<comment type="caution">
    <text evidence="1">The sequence shown here is derived from an EMBL/GenBank/DDBJ whole genome shotgun (WGS) entry which is preliminary data.</text>
</comment>
<keyword evidence="2" id="KW-1185">Reference proteome</keyword>
<reference evidence="1 2" key="1">
    <citation type="journal article" date="2021" name="Front. Genet.">
        <title>Chromosome-Level Genome Assembly Reveals Significant Gene Expansion in the Toll and IMD Signaling Pathways of Dendrolimus kikuchii.</title>
        <authorList>
            <person name="Zhou J."/>
            <person name="Wu P."/>
            <person name="Xiong Z."/>
            <person name="Liu N."/>
            <person name="Zhao N."/>
            <person name="Ji M."/>
            <person name="Qiu Y."/>
            <person name="Yang B."/>
        </authorList>
    </citation>
    <scope>NUCLEOTIDE SEQUENCE [LARGE SCALE GENOMIC DNA]</scope>
    <source>
        <strain evidence="1">Ann1</strain>
    </source>
</reference>
<sequence>MYFDLKSVEDSITKFSGEDPEYTALRWAQQIGTATEKYSLSPNFVLLIAKRSLVSTEALWLRTENRFSSYEELKIALFKEFPEEKLDTERILDEMMKINRGESSYDYVLRIHRKKQN</sequence>
<evidence type="ECO:0000313" key="1">
    <source>
        <dbReference type="EMBL" id="KAJ0180512.1"/>
    </source>
</evidence>
<dbReference type="Proteomes" id="UP000824533">
    <property type="component" value="Linkage Group LG06"/>
</dbReference>
<proteinExistence type="predicted"/>
<organism evidence="1 2">
    <name type="scientific">Dendrolimus kikuchii</name>
    <dbReference type="NCBI Taxonomy" id="765133"/>
    <lineage>
        <taxon>Eukaryota</taxon>
        <taxon>Metazoa</taxon>
        <taxon>Ecdysozoa</taxon>
        <taxon>Arthropoda</taxon>
        <taxon>Hexapoda</taxon>
        <taxon>Insecta</taxon>
        <taxon>Pterygota</taxon>
        <taxon>Neoptera</taxon>
        <taxon>Endopterygota</taxon>
        <taxon>Lepidoptera</taxon>
        <taxon>Glossata</taxon>
        <taxon>Ditrysia</taxon>
        <taxon>Bombycoidea</taxon>
        <taxon>Lasiocampidae</taxon>
        <taxon>Dendrolimus</taxon>
    </lineage>
</organism>